<dbReference type="OrthoDB" id="4269629at2"/>
<dbReference type="Pfam" id="PF12146">
    <property type="entry name" value="Hydrolase_4"/>
    <property type="match status" value="1"/>
</dbReference>
<accession>A0A9X4SBS4</accession>
<gene>
    <name evidence="3" type="ORF">H010_21101</name>
</gene>
<name>A0A9X4SBS4_9BURK</name>
<dbReference type="GO" id="GO:0052689">
    <property type="term" value="F:carboxylic ester hydrolase activity"/>
    <property type="evidence" value="ECO:0007669"/>
    <property type="project" value="UniProtKB-ARBA"/>
</dbReference>
<dbReference type="InterPro" id="IPR022742">
    <property type="entry name" value="Hydrolase_4"/>
</dbReference>
<dbReference type="SUPFAM" id="SSF53474">
    <property type="entry name" value="alpha/beta-Hydrolases"/>
    <property type="match status" value="1"/>
</dbReference>
<dbReference type="RefSeq" id="WP_068174767.1">
    <property type="nucleotide sequence ID" value="NZ_AOGK01000025.1"/>
</dbReference>
<evidence type="ECO:0000259" key="2">
    <source>
        <dbReference type="Pfam" id="PF12146"/>
    </source>
</evidence>
<evidence type="ECO:0000313" key="3">
    <source>
        <dbReference type="EMBL" id="MDG5977764.1"/>
    </source>
</evidence>
<sequence length="304" mass="32214">MTFLSPWFGLALFVAALFGVRHLLHRGLAPAASTDGPTPAALGLSAQDVRIHGAQGLQLFAWYLPAPASAPHPTPAVVLLHGWGGNASTLLPAAQALHEAGHAVLLPESRNHGRSSRAGHSSLPRFAEDLEHALDWLAAQPGVDPQRLAAIGHSVGAAAVLLVASRRPGLATAVSVSAFAHPEQVMRRWLAAYRVPYWPLGWLVNRYVESVIGARFDRIAPLATLRLAQCPVLLLHGAQDATVPLTDARQLIASKGKARATLLELAGSHEGFAEPAQATQAVLDFLEAEMAADRDHLLRCSSAT</sequence>
<proteinExistence type="predicted"/>
<evidence type="ECO:0000313" key="4">
    <source>
        <dbReference type="Proteomes" id="UP001152876"/>
    </source>
</evidence>
<keyword evidence="1" id="KW-0378">Hydrolase</keyword>
<keyword evidence="4" id="KW-1185">Reference proteome</keyword>
<dbReference type="AlphaFoldDB" id="A0A9X4SBS4"/>
<dbReference type="InterPro" id="IPR050261">
    <property type="entry name" value="FrsA_esterase"/>
</dbReference>
<dbReference type="PANTHER" id="PTHR22946">
    <property type="entry name" value="DIENELACTONE HYDROLASE DOMAIN-CONTAINING PROTEIN-RELATED"/>
    <property type="match status" value="1"/>
</dbReference>
<dbReference type="PANTHER" id="PTHR22946:SF9">
    <property type="entry name" value="POLYKETIDE TRANSFERASE AF380"/>
    <property type="match status" value="1"/>
</dbReference>
<reference evidence="3" key="1">
    <citation type="submission" date="2013-01" db="EMBL/GenBank/DDBJ databases">
        <title>Genome draft of Hydrogenophaga taeniospiralis 2K1.</title>
        <authorList>
            <person name="Gomila M."/>
            <person name="Lalucat J."/>
        </authorList>
    </citation>
    <scope>NUCLEOTIDE SEQUENCE</scope>
    <source>
        <strain evidence="3">CCUG 15921</strain>
    </source>
</reference>
<feature type="domain" description="Serine aminopeptidase S33" evidence="2">
    <location>
        <begin position="72"/>
        <end position="192"/>
    </location>
</feature>
<dbReference type="Proteomes" id="UP001152876">
    <property type="component" value="Unassembled WGS sequence"/>
</dbReference>
<dbReference type="Gene3D" id="3.40.50.1820">
    <property type="entry name" value="alpha/beta hydrolase"/>
    <property type="match status" value="1"/>
</dbReference>
<evidence type="ECO:0000256" key="1">
    <source>
        <dbReference type="ARBA" id="ARBA00022801"/>
    </source>
</evidence>
<dbReference type="InterPro" id="IPR029058">
    <property type="entry name" value="AB_hydrolase_fold"/>
</dbReference>
<dbReference type="EMBL" id="AOGK01000025">
    <property type="protein sequence ID" value="MDG5977764.1"/>
    <property type="molecule type" value="Genomic_DNA"/>
</dbReference>
<organism evidence="3 4">
    <name type="scientific">Hydrogenophaga taeniospiralis CCUG 15921</name>
    <dbReference type="NCBI Taxonomy" id="1281780"/>
    <lineage>
        <taxon>Bacteria</taxon>
        <taxon>Pseudomonadati</taxon>
        <taxon>Pseudomonadota</taxon>
        <taxon>Betaproteobacteria</taxon>
        <taxon>Burkholderiales</taxon>
        <taxon>Comamonadaceae</taxon>
        <taxon>Hydrogenophaga</taxon>
    </lineage>
</organism>
<protein>
    <submittedName>
        <fullName evidence="3">Prolyl oligopeptidase family protein</fullName>
    </submittedName>
</protein>
<comment type="caution">
    <text evidence="3">The sequence shown here is derived from an EMBL/GenBank/DDBJ whole genome shotgun (WGS) entry which is preliminary data.</text>
</comment>